<dbReference type="RefSeq" id="WP_311554016.1">
    <property type="nucleotide sequence ID" value="NZ_JAVREJ010000001.1"/>
</dbReference>
<sequence length="975" mass="103288">MTAFVMFAVAGVVLAGQQAAISGRESRDELRQRRAEVLTPVPPPAAWEGRPELPALLAAQSRLSPFSGRSNQVKELLAWCEDPDGKRVHLVTGVSGVGKTRLAIEAAAQLPPAWAAGFAVRDRVGQLVATVVACQEPTLVIVDDADTVPDVAELLDQVQRHEGEPRMRVLLVVRDAAAFTAWVAHHGSGRVAQTWDAEAITSIEPVGEKGDRKQWFAAALGAYAAALRLDPVQLTRADLGDVGLAGEPMLVTCVRAALAALDGASRVAINAVRQAGTDALADHLMEHEMRRWSAAATDPRWGVQAPGVTDEGRADAVLALMVSGATTPVLGIAVLRRVPRLSDQPQGMLDALVAWTCHLYPASAGFTGSAALVVPQPEFLAAALVARCANQDRVDLVAAALSIDSGGRSVVFAPLVRAAVWFPAAARLVVEVLEQNPAWLGAAIEATSLAGPRACLVLGAHLAQLTTATAVGHKEATRLLLIVEGAGLGRVVVALHRVAVAGARANVRNEPTAENRANLARSLYGLGNSLRAVGEYRDALTIAREAVALRRELAAAQPAHYTADLAASLNGLGASLSDVGEYRDALTTLREAVALRRELAAAQPAHYCPDLAASLNGLGVGLWVVGQYRAALSTFREAVALYRELAAAQPAYYTADLALSLNGLGASLLDVGEYRDALTTAREAVALYRELAAAQPAHYTADLARSLNGLSNSLHEVGEYRDALAILREAVALRRELAAAEPDRYTPDLALSLCNVGISLRAVGEYRDALTTDREAVALRRKVAEADPARYTPDLAESLAGLGNSLRAVGEYRDALITAREAIALYRELAASQPVRYTPDLAESLHGLGASFWAVGEYREAVTTLREAAALYRELAAVEPARYTADLALSLNALGVTLRETGELHEGLSAAAEAVAWWGRLNRMCPAEPAERYKAAQRDLARLFSEAGEQVGAAVLAEQEAARRMPADDPTHATD</sequence>
<reference evidence="3" key="1">
    <citation type="submission" date="2023-07" db="EMBL/GenBank/DDBJ databases">
        <title>30 novel species of actinomycetes from the DSMZ collection.</title>
        <authorList>
            <person name="Nouioui I."/>
        </authorList>
    </citation>
    <scope>NUCLEOTIDE SEQUENCE [LARGE SCALE GENOMIC DNA]</scope>
    <source>
        <strain evidence="3">DSM 45834</strain>
    </source>
</reference>
<feature type="compositionally biased region" description="Basic and acidic residues" evidence="1">
    <location>
        <begin position="960"/>
        <end position="975"/>
    </location>
</feature>
<accession>A0ABU2N3D5</accession>
<evidence type="ECO:0000313" key="3">
    <source>
        <dbReference type="Proteomes" id="UP001183202"/>
    </source>
</evidence>
<dbReference type="PANTHER" id="PTHR19959">
    <property type="entry name" value="KINESIN LIGHT CHAIN"/>
    <property type="match status" value="1"/>
</dbReference>
<gene>
    <name evidence="2" type="ORF">RM445_01085</name>
</gene>
<dbReference type="SMART" id="SM00028">
    <property type="entry name" value="TPR"/>
    <property type="match status" value="8"/>
</dbReference>
<dbReference type="SUPFAM" id="SSF48452">
    <property type="entry name" value="TPR-like"/>
    <property type="match status" value="2"/>
</dbReference>
<dbReference type="InterPro" id="IPR027417">
    <property type="entry name" value="P-loop_NTPase"/>
</dbReference>
<dbReference type="Gene3D" id="1.25.40.10">
    <property type="entry name" value="Tetratricopeptide repeat domain"/>
    <property type="match status" value="3"/>
</dbReference>
<dbReference type="Proteomes" id="UP001183202">
    <property type="component" value="Unassembled WGS sequence"/>
</dbReference>
<organism evidence="2 3">
    <name type="scientific">Pseudonocardia charpentierae</name>
    <dbReference type="NCBI Taxonomy" id="3075545"/>
    <lineage>
        <taxon>Bacteria</taxon>
        <taxon>Bacillati</taxon>
        <taxon>Actinomycetota</taxon>
        <taxon>Actinomycetes</taxon>
        <taxon>Pseudonocardiales</taxon>
        <taxon>Pseudonocardiaceae</taxon>
        <taxon>Pseudonocardia</taxon>
    </lineage>
</organism>
<feature type="region of interest" description="Disordered" evidence="1">
    <location>
        <begin position="955"/>
        <end position="975"/>
    </location>
</feature>
<comment type="caution">
    <text evidence="2">The sequence shown here is derived from an EMBL/GenBank/DDBJ whole genome shotgun (WGS) entry which is preliminary data.</text>
</comment>
<dbReference type="PANTHER" id="PTHR19959:SF119">
    <property type="entry name" value="FUNGAL LIPASE-LIKE DOMAIN-CONTAINING PROTEIN"/>
    <property type="match status" value="1"/>
</dbReference>
<dbReference type="SUPFAM" id="SSF52540">
    <property type="entry name" value="P-loop containing nucleoside triphosphate hydrolases"/>
    <property type="match status" value="1"/>
</dbReference>
<name>A0ABU2N3D5_9PSEU</name>
<dbReference type="Pfam" id="PF13424">
    <property type="entry name" value="TPR_12"/>
    <property type="match status" value="1"/>
</dbReference>
<proteinExistence type="predicted"/>
<dbReference type="EMBL" id="JAVREJ010000001">
    <property type="protein sequence ID" value="MDT0348117.1"/>
    <property type="molecule type" value="Genomic_DNA"/>
</dbReference>
<evidence type="ECO:0000256" key="1">
    <source>
        <dbReference type="SAM" id="MobiDB-lite"/>
    </source>
</evidence>
<dbReference type="Gene3D" id="3.40.50.300">
    <property type="entry name" value="P-loop containing nucleotide triphosphate hydrolases"/>
    <property type="match status" value="1"/>
</dbReference>
<dbReference type="InterPro" id="IPR019734">
    <property type="entry name" value="TPR_rpt"/>
</dbReference>
<evidence type="ECO:0000313" key="2">
    <source>
        <dbReference type="EMBL" id="MDT0348117.1"/>
    </source>
</evidence>
<keyword evidence="3" id="KW-1185">Reference proteome</keyword>
<dbReference type="Pfam" id="PF13374">
    <property type="entry name" value="TPR_10"/>
    <property type="match status" value="5"/>
</dbReference>
<dbReference type="InterPro" id="IPR011990">
    <property type="entry name" value="TPR-like_helical_dom_sf"/>
</dbReference>
<protein>
    <submittedName>
        <fullName evidence="2">Tetratricopeptide repeat protein</fullName>
    </submittedName>
</protein>